<sequence length="222" mass="25399">MNNVLILCHRRGWNKLTNFILGLKKLDYRVTVVSDEWLGKDYEQFGLDKADEVCVNKDFNVEEVLLHTPTADIIYSVNENLLPIQAQLEKHYGLNNVSEHAAEILSHKDKLDTYCRSIGLGEYVPDSVVPSTPSDLDMFDDRAFIIKPTVGTGTKRYGKYSSLEYYGFNNKADFLKYLELNNLESFFDDNVEGFIKPSFNDVKYHLIAQEFLNGEGGNFAPY</sequence>
<feature type="non-terminal residue" evidence="1">
    <location>
        <position position="222"/>
    </location>
</feature>
<gene>
    <name evidence="1" type="ORF">METZ01_LOCUS353467</name>
</gene>
<dbReference type="EMBL" id="UINC01123860">
    <property type="protein sequence ID" value="SVD00613.1"/>
    <property type="molecule type" value="Genomic_DNA"/>
</dbReference>
<organism evidence="1">
    <name type="scientific">marine metagenome</name>
    <dbReference type="NCBI Taxonomy" id="408172"/>
    <lineage>
        <taxon>unclassified sequences</taxon>
        <taxon>metagenomes</taxon>
        <taxon>ecological metagenomes</taxon>
    </lineage>
</organism>
<reference evidence="1" key="1">
    <citation type="submission" date="2018-05" db="EMBL/GenBank/DDBJ databases">
        <authorList>
            <person name="Lanie J.A."/>
            <person name="Ng W.-L."/>
            <person name="Kazmierczak K.M."/>
            <person name="Andrzejewski T.M."/>
            <person name="Davidsen T.M."/>
            <person name="Wayne K.J."/>
            <person name="Tettelin H."/>
            <person name="Glass J.I."/>
            <person name="Rusch D."/>
            <person name="Podicherti R."/>
            <person name="Tsui H.-C.T."/>
            <person name="Winkler M.E."/>
        </authorList>
    </citation>
    <scope>NUCLEOTIDE SEQUENCE</scope>
</reference>
<name>A0A382RSE5_9ZZZZ</name>
<evidence type="ECO:0008006" key="2">
    <source>
        <dbReference type="Google" id="ProtNLM"/>
    </source>
</evidence>
<dbReference type="AlphaFoldDB" id="A0A382RSE5"/>
<accession>A0A382RSE5</accession>
<evidence type="ECO:0000313" key="1">
    <source>
        <dbReference type="EMBL" id="SVD00613.1"/>
    </source>
</evidence>
<proteinExistence type="predicted"/>
<protein>
    <recommendedName>
        <fullName evidence="2">ATP-grasp domain-containing protein</fullName>
    </recommendedName>
</protein>